<gene>
    <name evidence="2" type="ORF">DFO67_11562</name>
</gene>
<dbReference type="OrthoDB" id="9804751at2"/>
<accession>A0A4R8FTN6</accession>
<dbReference type="Pfam" id="PF00563">
    <property type="entry name" value="EAL"/>
    <property type="match status" value="1"/>
</dbReference>
<dbReference type="Gene3D" id="3.20.20.450">
    <property type="entry name" value="EAL domain"/>
    <property type="match status" value="1"/>
</dbReference>
<dbReference type="GO" id="GO:0071111">
    <property type="term" value="F:cyclic-guanylate-specific phosphodiesterase activity"/>
    <property type="evidence" value="ECO:0007669"/>
    <property type="project" value="InterPro"/>
</dbReference>
<evidence type="ECO:0000259" key="1">
    <source>
        <dbReference type="PROSITE" id="PS50883"/>
    </source>
</evidence>
<dbReference type="InterPro" id="IPR001633">
    <property type="entry name" value="EAL_dom"/>
</dbReference>
<dbReference type="CDD" id="cd01948">
    <property type="entry name" value="EAL"/>
    <property type="match status" value="1"/>
</dbReference>
<dbReference type="EMBL" id="SOEC01000015">
    <property type="protein sequence ID" value="TDX26797.1"/>
    <property type="molecule type" value="Genomic_DNA"/>
</dbReference>
<comment type="caution">
    <text evidence="2">The sequence shown here is derived from an EMBL/GenBank/DDBJ whole genome shotgun (WGS) entry which is preliminary data.</text>
</comment>
<dbReference type="SUPFAM" id="SSF141868">
    <property type="entry name" value="EAL domain-like"/>
    <property type="match status" value="1"/>
</dbReference>
<organism evidence="2 3">
    <name type="scientific">Modicisalibacter xianhensis</name>
    <dbReference type="NCBI Taxonomy" id="442341"/>
    <lineage>
        <taxon>Bacteria</taxon>
        <taxon>Pseudomonadati</taxon>
        <taxon>Pseudomonadota</taxon>
        <taxon>Gammaproteobacteria</taxon>
        <taxon>Oceanospirillales</taxon>
        <taxon>Halomonadaceae</taxon>
        <taxon>Modicisalibacter</taxon>
    </lineage>
</organism>
<evidence type="ECO:0000313" key="2">
    <source>
        <dbReference type="EMBL" id="TDX26797.1"/>
    </source>
</evidence>
<dbReference type="PANTHER" id="PTHR33121">
    <property type="entry name" value="CYCLIC DI-GMP PHOSPHODIESTERASE PDEF"/>
    <property type="match status" value="1"/>
</dbReference>
<dbReference type="Proteomes" id="UP000294489">
    <property type="component" value="Unassembled WGS sequence"/>
</dbReference>
<proteinExistence type="predicted"/>
<sequence length="222" mass="24442">MNVRLAVQPIVSASTGNPLAYEVLARVQNKDRLCSPASLGEKHWVHIDRAVMQGLAVCHDCPGASLPLYLNLSADTLACDDAFAAWCCDAASLCRLHLAGVGIEISEETPGDVLERRWSTLATLNACMILDDYGTGLTCLNHLQAFPWDVCKFEATRLMEGLDEDAINYCREQRIVMIAEKVECPAHQSVMCDRGIDTHQGYFYARPSLLASSCLETHQVIQ</sequence>
<dbReference type="RefSeq" id="WP_134019359.1">
    <property type="nucleotide sequence ID" value="NZ_SOEC01000015.1"/>
</dbReference>
<dbReference type="PROSITE" id="PS50883">
    <property type="entry name" value="EAL"/>
    <property type="match status" value="1"/>
</dbReference>
<reference evidence="2 3" key="1">
    <citation type="submission" date="2019-03" db="EMBL/GenBank/DDBJ databases">
        <title>Freshwater and sediment microbial communities from various areas in North America, analyzing microbe dynamics in response to fracking.</title>
        <authorList>
            <person name="Lamendella R."/>
        </authorList>
    </citation>
    <scope>NUCLEOTIDE SEQUENCE [LARGE SCALE GENOMIC DNA]</scope>
    <source>
        <strain evidence="2 3">6_TX</strain>
    </source>
</reference>
<feature type="domain" description="EAL" evidence="1">
    <location>
        <begin position="1"/>
        <end position="221"/>
    </location>
</feature>
<protein>
    <submittedName>
        <fullName evidence="2">EAL domain-containing protein (Putative c-di-GMP-specific phosphodiesterase class I)</fullName>
    </submittedName>
</protein>
<dbReference type="InterPro" id="IPR035919">
    <property type="entry name" value="EAL_sf"/>
</dbReference>
<name>A0A4R8FTN6_9GAMM</name>
<dbReference type="SMART" id="SM00052">
    <property type="entry name" value="EAL"/>
    <property type="match status" value="1"/>
</dbReference>
<evidence type="ECO:0000313" key="3">
    <source>
        <dbReference type="Proteomes" id="UP000294489"/>
    </source>
</evidence>
<dbReference type="AlphaFoldDB" id="A0A4R8FTN6"/>
<dbReference type="InterPro" id="IPR050706">
    <property type="entry name" value="Cyclic-di-GMP_PDE-like"/>
</dbReference>
<dbReference type="PANTHER" id="PTHR33121:SF70">
    <property type="entry name" value="SIGNALING PROTEIN YKOW"/>
    <property type="match status" value="1"/>
</dbReference>